<evidence type="ECO:0000313" key="2">
    <source>
        <dbReference type="Proteomes" id="UP000562352"/>
    </source>
</evidence>
<organism evidence="1 2">
    <name type="scientific">Planomonospora venezuelensis</name>
    <dbReference type="NCBI Taxonomy" id="1999"/>
    <lineage>
        <taxon>Bacteria</taxon>
        <taxon>Bacillati</taxon>
        <taxon>Actinomycetota</taxon>
        <taxon>Actinomycetes</taxon>
        <taxon>Streptosporangiales</taxon>
        <taxon>Streptosporangiaceae</taxon>
        <taxon>Planomonospora</taxon>
    </lineage>
</organism>
<gene>
    <name evidence="1" type="ORF">FHS22_001946</name>
</gene>
<protein>
    <submittedName>
        <fullName evidence="1">Uncharacterized protein</fullName>
    </submittedName>
</protein>
<sequence>MMAFRSPERSPGRALAKLTVLTLLLGVMLAAGAWWALATGWDALLDALWDLLPLGLPRVR</sequence>
<dbReference type="Proteomes" id="UP000562352">
    <property type="component" value="Unassembled WGS sequence"/>
</dbReference>
<dbReference type="AlphaFoldDB" id="A0A841D2Q6"/>
<dbReference type="EMBL" id="JACHJJ010000005">
    <property type="protein sequence ID" value="MBB5962678.1"/>
    <property type="molecule type" value="Genomic_DNA"/>
</dbReference>
<evidence type="ECO:0000313" key="1">
    <source>
        <dbReference type="EMBL" id="MBB5962678.1"/>
    </source>
</evidence>
<dbReference type="RefSeq" id="WP_184940314.1">
    <property type="nucleotide sequence ID" value="NZ_BAAAWZ010000001.1"/>
</dbReference>
<keyword evidence="2" id="KW-1185">Reference proteome</keyword>
<reference evidence="1 2" key="1">
    <citation type="submission" date="2020-08" db="EMBL/GenBank/DDBJ databases">
        <title>Genomic Encyclopedia of Type Strains, Phase III (KMG-III): the genomes of soil and plant-associated and newly described type strains.</title>
        <authorList>
            <person name="Whitman W."/>
        </authorList>
    </citation>
    <scope>NUCLEOTIDE SEQUENCE [LARGE SCALE GENOMIC DNA]</scope>
    <source>
        <strain evidence="1 2">CECT 3303</strain>
    </source>
</reference>
<accession>A0A841D2Q6</accession>
<comment type="caution">
    <text evidence="1">The sequence shown here is derived from an EMBL/GenBank/DDBJ whole genome shotgun (WGS) entry which is preliminary data.</text>
</comment>
<name>A0A841D2Q6_PLAVE</name>
<proteinExistence type="predicted"/>